<dbReference type="RefSeq" id="WP_072853578.1">
    <property type="nucleotide sequence ID" value="NZ_FRAH01000096.1"/>
</dbReference>
<evidence type="ECO:0000313" key="6">
    <source>
        <dbReference type="Proteomes" id="UP000183975"/>
    </source>
</evidence>
<dbReference type="AlphaFoldDB" id="A0A1M6ZWA1"/>
<evidence type="ECO:0000259" key="4">
    <source>
        <dbReference type="Pfam" id="PF00294"/>
    </source>
</evidence>
<keyword evidence="6" id="KW-1185">Reference proteome</keyword>
<dbReference type="SUPFAM" id="SSF53613">
    <property type="entry name" value="Ribokinase-like"/>
    <property type="match status" value="1"/>
</dbReference>
<keyword evidence="2" id="KW-0808">Transferase</keyword>
<gene>
    <name evidence="5" type="ORF">SAMN02745138_03287</name>
</gene>
<dbReference type="Proteomes" id="UP000183975">
    <property type="component" value="Unassembled WGS sequence"/>
</dbReference>
<dbReference type="Gene3D" id="3.40.1190.20">
    <property type="match status" value="1"/>
</dbReference>
<dbReference type="InterPro" id="IPR011611">
    <property type="entry name" value="PfkB_dom"/>
</dbReference>
<dbReference type="GO" id="GO:0016301">
    <property type="term" value="F:kinase activity"/>
    <property type="evidence" value="ECO:0007669"/>
    <property type="project" value="UniProtKB-KW"/>
</dbReference>
<dbReference type="Pfam" id="PF00294">
    <property type="entry name" value="PfkB"/>
    <property type="match status" value="1"/>
</dbReference>
<accession>A0A1M6ZWA1</accession>
<dbReference type="EMBL" id="FRAH01000096">
    <property type="protein sequence ID" value="SHL34669.1"/>
    <property type="molecule type" value="Genomic_DNA"/>
</dbReference>
<dbReference type="InterPro" id="IPR029056">
    <property type="entry name" value="Ribokinase-like"/>
</dbReference>
<dbReference type="InterPro" id="IPR050306">
    <property type="entry name" value="PfkB_Carbo_kinase"/>
</dbReference>
<keyword evidence="3 5" id="KW-0418">Kinase</keyword>
<reference evidence="5 6" key="1">
    <citation type="submission" date="2016-11" db="EMBL/GenBank/DDBJ databases">
        <authorList>
            <person name="Jaros S."/>
            <person name="Januszkiewicz K."/>
            <person name="Wedrychowicz H."/>
        </authorList>
    </citation>
    <scope>NUCLEOTIDE SEQUENCE [LARGE SCALE GENOMIC DNA]</scope>
    <source>
        <strain evidence="5 6">DSM 14214</strain>
    </source>
</reference>
<dbReference type="PANTHER" id="PTHR43085:SF57">
    <property type="entry name" value="CARBOHYDRATE KINASE PFKB DOMAIN-CONTAINING PROTEIN"/>
    <property type="match status" value="1"/>
</dbReference>
<dbReference type="OrthoDB" id="9813569at2"/>
<name>A0A1M6ZWA1_9FIRM</name>
<organism evidence="5 6">
    <name type="scientific">Anaerotignum lactatifermentans DSM 14214</name>
    <dbReference type="NCBI Taxonomy" id="1121323"/>
    <lineage>
        <taxon>Bacteria</taxon>
        <taxon>Bacillati</taxon>
        <taxon>Bacillota</taxon>
        <taxon>Clostridia</taxon>
        <taxon>Lachnospirales</taxon>
        <taxon>Anaerotignaceae</taxon>
        <taxon>Anaerotignum</taxon>
    </lineage>
</organism>
<proteinExistence type="inferred from homology"/>
<comment type="similarity">
    <text evidence="1">Belongs to the carbohydrate kinase PfkB family.</text>
</comment>
<protein>
    <submittedName>
        <fullName evidence="5">Sugar or nucleoside kinase, ribokinase family</fullName>
    </submittedName>
</protein>
<evidence type="ECO:0000256" key="2">
    <source>
        <dbReference type="ARBA" id="ARBA00022679"/>
    </source>
</evidence>
<dbReference type="PANTHER" id="PTHR43085">
    <property type="entry name" value="HEXOKINASE FAMILY MEMBER"/>
    <property type="match status" value="1"/>
</dbReference>
<sequence length="383" mass="41605">MEKHRTAVAAGHICLDITPVFHGGRGTQMDKILEPGKLIDVGAADIHTGGAVANTGLAMQKLGIDTKLMGKIGDDALGKTILSILESYHAAEGMIVDADATTSYSIVLAIPGIDRMFLHHPGANHTFSYDDLDFAEIAKADLFHFGYPPIMRNMYLNNGKELVRIFQKVHESGVLTSLDLAAIDPSSEAAQQNWEEILRQVLPYVDFFVPSIEELCMMIASETYAKWLERANGSDVTGILSLSDILPLAEKLRSMGARNFLIKCGAPGLYYDMADAEVQQELEQKSGLHFLDWAGKSGFEKSYTPEQVLSGTGAGDTTIAAFLSALLQGYDLETCLHLASATGASCVAAYDALSGIKPFAEQLEHIQNGWEKQDLLKTEEETC</sequence>
<evidence type="ECO:0000313" key="5">
    <source>
        <dbReference type="EMBL" id="SHL34669.1"/>
    </source>
</evidence>
<evidence type="ECO:0000256" key="1">
    <source>
        <dbReference type="ARBA" id="ARBA00010688"/>
    </source>
</evidence>
<evidence type="ECO:0000256" key="3">
    <source>
        <dbReference type="ARBA" id="ARBA00022777"/>
    </source>
</evidence>
<feature type="domain" description="Carbohydrate kinase PfkB" evidence="4">
    <location>
        <begin position="36"/>
        <end position="351"/>
    </location>
</feature>